<gene>
    <name evidence="5" type="ORF">SPSC_06619</name>
</gene>
<evidence type="ECO:0000259" key="4">
    <source>
        <dbReference type="Pfam" id="PF00135"/>
    </source>
</evidence>
<evidence type="ECO:0000256" key="2">
    <source>
        <dbReference type="ARBA" id="ARBA00022801"/>
    </source>
</evidence>
<dbReference type="OrthoDB" id="408631at2759"/>
<protein>
    <submittedName>
        <fullName evidence="5">Related to Acetylcholinesterase</fullName>
    </submittedName>
</protein>
<dbReference type="PROSITE" id="PS00941">
    <property type="entry name" value="CARBOXYLESTERASE_B_2"/>
    <property type="match status" value="1"/>
</dbReference>
<proteinExistence type="inferred from homology"/>
<evidence type="ECO:0000256" key="1">
    <source>
        <dbReference type="ARBA" id="ARBA00005964"/>
    </source>
</evidence>
<reference evidence="5" key="1">
    <citation type="submission" date="2014-06" db="EMBL/GenBank/DDBJ databases">
        <authorList>
            <person name="Ju J."/>
            <person name="Zhang J."/>
        </authorList>
    </citation>
    <scope>NUCLEOTIDE SEQUENCE</scope>
    <source>
        <strain evidence="5">SscI8</strain>
    </source>
</reference>
<dbReference type="InterPro" id="IPR019826">
    <property type="entry name" value="Carboxylesterase_B_AS"/>
</dbReference>
<dbReference type="InterPro" id="IPR029058">
    <property type="entry name" value="AB_hydrolase_fold"/>
</dbReference>
<dbReference type="AlphaFoldDB" id="A0A140KNQ0"/>
<dbReference type="GO" id="GO:0004104">
    <property type="term" value="F:cholinesterase activity"/>
    <property type="evidence" value="ECO:0007669"/>
    <property type="project" value="InterPro"/>
</dbReference>
<dbReference type="EMBL" id="LK056694">
    <property type="protein sequence ID" value="CDU26425.1"/>
    <property type="molecule type" value="Genomic_DNA"/>
</dbReference>
<accession>A0A140KNQ0</accession>
<dbReference type="InterPro" id="IPR019819">
    <property type="entry name" value="Carboxylesterase_B_CS"/>
</dbReference>
<dbReference type="Pfam" id="PF00135">
    <property type="entry name" value="COesterase"/>
    <property type="match status" value="2"/>
</dbReference>
<comment type="similarity">
    <text evidence="1">Belongs to the type-B carboxylesterase/lipase family.</text>
</comment>
<dbReference type="InterPro" id="IPR002018">
    <property type="entry name" value="CarbesteraseB"/>
</dbReference>
<dbReference type="SUPFAM" id="SSF53474">
    <property type="entry name" value="alpha/beta-Hydrolases"/>
    <property type="match status" value="1"/>
</dbReference>
<evidence type="ECO:0000313" key="5">
    <source>
        <dbReference type="EMBL" id="CDU26425.1"/>
    </source>
</evidence>
<feature type="domain" description="Carboxylesterase type B" evidence="4">
    <location>
        <begin position="218"/>
        <end position="557"/>
    </location>
</feature>
<dbReference type="Gene3D" id="3.40.50.1820">
    <property type="entry name" value="alpha/beta hydrolase"/>
    <property type="match status" value="1"/>
</dbReference>
<feature type="domain" description="Carboxylesterase type B" evidence="4">
    <location>
        <begin position="47"/>
        <end position="200"/>
    </location>
</feature>
<sequence>MSTVTFDGKSHERSGFESTSKYDVQLPLQGQVRPRRIHLTRFAAETQEGSVLAYLGIPFAQAPTGTRRWKVPQGPLPSWSSTRASKWQSDPHQDFAAMEGMYRGRKGAKAAISRSEDCLYLNVWVPEADDAAAVRAKRPVLVWIYGGAFSVGNCSRPLHDGARLAHESGCIVASLAYRVGAMGFLGSRSMVQEAVGDWPLVTLEALLNKPESNQLAKVSAGNWGLWDLISGLLWVQNSISAFGGDSSNITVFGESAGSIAIHYLLLSPVTPKGLFHKAILQSGVMVTLLPRTTQAVQATFDLLVRSLCPYHLKGDEAAQLEYLRTRVSADQIASCLRPLVGKRPRSEFTPLLADCQRLPRAREDLQGEAFGVTDQWGPVWDGVLVDPDFVERALGPLPPKSQLRNGRSGVIVGMCADEGTMFNFLVATTQSLAAHQELFDPALSSDLGRLYGFNARALAATKTSGREKAVRDQEAFYTCATYTGDAQFTAPILDYMAMQSRASADKADQEDRVYVYGYLLAHRPSSTMLEALTVVPEMTKEWAAFHTLDIPFVFGLTGTPEVDGHAFVSDMSQYGVDPDDDDSNGAAIRSSASIRPSSEGMTEHEKQLSLYIIRTWTAVTRLSTTGGGGEKLGLPDGSAWLPLGSNIDIGKASEPAEIGRIQLLAFGEAPQAPARVVRTTSEQPIRIWQTELSQHAFAQQLQQGGVNGMGSLQARVRFWMHESITGTSSPSQADGARDGKLRMCRSMQNYYGFLSTPPRFLPWSTS</sequence>
<feature type="compositionally biased region" description="Low complexity" evidence="3">
    <location>
        <begin position="586"/>
        <end position="598"/>
    </location>
</feature>
<evidence type="ECO:0000256" key="3">
    <source>
        <dbReference type="SAM" id="MobiDB-lite"/>
    </source>
</evidence>
<feature type="region of interest" description="Disordered" evidence="3">
    <location>
        <begin position="576"/>
        <end position="601"/>
    </location>
</feature>
<organism evidence="5">
    <name type="scientific">Sporisorium scitamineum</name>
    <dbReference type="NCBI Taxonomy" id="49012"/>
    <lineage>
        <taxon>Eukaryota</taxon>
        <taxon>Fungi</taxon>
        <taxon>Dikarya</taxon>
        <taxon>Basidiomycota</taxon>
        <taxon>Ustilaginomycotina</taxon>
        <taxon>Ustilaginomycetes</taxon>
        <taxon>Ustilaginales</taxon>
        <taxon>Ustilaginaceae</taxon>
        <taxon>Sporisorium</taxon>
    </lineage>
</organism>
<keyword evidence="2" id="KW-0378">Hydrolase</keyword>
<dbReference type="InterPro" id="IPR000997">
    <property type="entry name" value="Cholinesterase"/>
</dbReference>
<dbReference type="InterPro" id="IPR050309">
    <property type="entry name" value="Type-B_Carboxylest/Lipase"/>
</dbReference>
<dbReference type="PANTHER" id="PTHR11559">
    <property type="entry name" value="CARBOXYLESTERASE"/>
    <property type="match status" value="1"/>
</dbReference>
<dbReference type="PROSITE" id="PS00122">
    <property type="entry name" value="CARBOXYLESTERASE_B_1"/>
    <property type="match status" value="1"/>
</dbReference>
<dbReference type="ESTHER" id="9basi-a0a140knq0">
    <property type="family name" value="Fungal_carboxylesterase_lipase"/>
</dbReference>
<dbReference type="PRINTS" id="PR00878">
    <property type="entry name" value="CHOLNESTRASE"/>
</dbReference>
<name>A0A140KNQ0_9BASI</name>